<evidence type="ECO:0000313" key="1">
    <source>
        <dbReference type="EMBL" id="KAI0063269.1"/>
    </source>
</evidence>
<dbReference type="Proteomes" id="UP000814140">
    <property type="component" value="Unassembled WGS sequence"/>
</dbReference>
<gene>
    <name evidence="1" type="ORF">BV25DRAFT_1869773</name>
</gene>
<comment type="caution">
    <text evidence="1">The sequence shown here is derived from an EMBL/GenBank/DDBJ whole genome shotgun (WGS) entry which is preliminary data.</text>
</comment>
<proteinExistence type="predicted"/>
<reference evidence="1" key="2">
    <citation type="journal article" date="2022" name="New Phytol.">
        <title>Evolutionary transition to the ectomycorrhizal habit in the genomes of a hyperdiverse lineage of mushroom-forming fungi.</title>
        <authorList>
            <person name="Looney B."/>
            <person name="Miyauchi S."/>
            <person name="Morin E."/>
            <person name="Drula E."/>
            <person name="Courty P.E."/>
            <person name="Kohler A."/>
            <person name="Kuo A."/>
            <person name="LaButti K."/>
            <person name="Pangilinan J."/>
            <person name="Lipzen A."/>
            <person name="Riley R."/>
            <person name="Andreopoulos W."/>
            <person name="He G."/>
            <person name="Johnson J."/>
            <person name="Nolan M."/>
            <person name="Tritt A."/>
            <person name="Barry K.W."/>
            <person name="Grigoriev I.V."/>
            <person name="Nagy L.G."/>
            <person name="Hibbett D."/>
            <person name="Henrissat B."/>
            <person name="Matheny P.B."/>
            <person name="Labbe J."/>
            <person name="Martin F.M."/>
        </authorList>
    </citation>
    <scope>NUCLEOTIDE SEQUENCE</scope>
    <source>
        <strain evidence="1">HHB10654</strain>
    </source>
</reference>
<accession>A0ACB8T3L5</accession>
<dbReference type="EMBL" id="MU277203">
    <property type="protein sequence ID" value="KAI0063269.1"/>
    <property type="molecule type" value="Genomic_DNA"/>
</dbReference>
<evidence type="ECO:0000313" key="2">
    <source>
        <dbReference type="Proteomes" id="UP000814140"/>
    </source>
</evidence>
<protein>
    <submittedName>
        <fullName evidence="1">FMN-linked oxidoreductase</fullName>
    </submittedName>
</protein>
<sequence>MADALFKPITLGALALQHRIVLAPLTRLRATAAHEPTDLAREYYAQRARAPGTLLVAEGTYIEPGAGGYANAPGVWSDAQVAAWKKVTDAVHAKGSFIFLQLWALGRAAAPDVLAGEGGFPLVSASDIPMDAQSAAPRPLTVEEIKEYVGWYKRGAENAVHKAGFDGVEIHDANGFLLDQFVQDVSNNRTDEYGGSLENRLRFTLEVVEAVVGAVGEKRTAIRLSPWSRFQGMRMADPVPTFSTLVTKIRDTYPEFAYLHVIEGRVMAHSDDPEFDATTDTTHFLREIWGKRPYITAGGFKGESAAAIVEKEGGLVAFGRDFIANPDLPSKLKNGAALTKYDRDTFYSPGPVGYTDYPFAEVVA</sequence>
<reference evidence="1" key="1">
    <citation type="submission" date="2021-03" db="EMBL/GenBank/DDBJ databases">
        <authorList>
            <consortium name="DOE Joint Genome Institute"/>
            <person name="Ahrendt S."/>
            <person name="Looney B.P."/>
            <person name="Miyauchi S."/>
            <person name="Morin E."/>
            <person name="Drula E."/>
            <person name="Courty P.E."/>
            <person name="Chicoki N."/>
            <person name="Fauchery L."/>
            <person name="Kohler A."/>
            <person name="Kuo A."/>
            <person name="Labutti K."/>
            <person name="Pangilinan J."/>
            <person name="Lipzen A."/>
            <person name="Riley R."/>
            <person name="Andreopoulos W."/>
            <person name="He G."/>
            <person name="Johnson J."/>
            <person name="Barry K.W."/>
            <person name="Grigoriev I.V."/>
            <person name="Nagy L."/>
            <person name="Hibbett D."/>
            <person name="Henrissat B."/>
            <person name="Matheny P.B."/>
            <person name="Labbe J."/>
            <person name="Martin F."/>
        </authorList>
    </citation>
    <scope>NUCLEOTIDE SEQUENCE</scope>
    <source>
        <strain evidence="1">HHB10654</strain>
    </source>
</reference>
<keyword evidence="2" id="KW-1185">Reference proteome</keyword>
<name>A0ACB8T3L5_9AGAM</name>
<organism evidence="1 2">
    <name type="scientific">Artomyces pyxidatus</name>
    <dbReference type="NCBI Taxonomy" id="48021"/>
    <lineage>
        <taxon>Eukaryota</taxon>
        <taxon>Fungi</taxon>
        <taxon>Dikarya</taxon>
        <taxon>Basidiomycota</taxon>
        <taxon>Agaricomycotina</taxon>
        <taxon>Agaricomycetes</taxon>
        <taxon>Russulales</taxon>
        <taxon>Auriscalpiaceae</taxon>
        <taxon>Artomyces</taxon>
    </lineage>
</organism>